<dbReference type="RefSeq" id="WP_091848757.1">
    <property type="nucleotide sequence ID" value="NZ_FOHZ01000002.1"/>
</dbReference>
<keyword evidence="7" id="KW-0717">Septation</keyword>
<sequence length="109" mass="11858">MSKSPTTVEVSILDKDYLVACPVDQQDALRRAARHLDSKMREIRTTGKVLGTERIAVMAALNITHELLEDSSMSGAADDLLRSMDEKLDSALGGNQPATDSGNSRDNRN</sequence>
<dbReference type="InterPro" id="IPR042233">
    <property type="entry name" value="Cell_div_ZapA_N"/>
</dbReference>
<dbReference type="GO" id="GO:0000921">
    <property type="term" value="P:septin ring assembly"/>
    <property type="evidence" value="ECO:0007669"/>
    <property type="project" value="TreeGrafter"/>
</dbReference>
<protein>
    <recommendedName>
        <fullName evidence="3">Cell division protein ZapA</fullName>
    </recommendedName>
    <alternativeName>
        <fullName evidence="11">Z ring-associated protein ZapA</fullName>
    </alternativeName>
</protein>
<dbReference type="PANTHER" id="PTHR34981">
    <property type="entry name" value="CELL DIVISION PROTEIN ZAPA"/>
    <property type="match status" value="1"/>
</dbReference>
<dbReference type="GO" id="GO:0000917">
    <property type="term" value="P:division septum assembly"/>
    <property type="evidence" value="ECO:0007669"/>
    <property type="project" value="UniProtKB-KW"/>
</dbReference>
<dbReference type="Gene3D" id="1.20.5.50">
    <property type="match status" value="1"/>
</dbReference>
<dbReference type="GO" id="GO:0030428">
    <property type="term" value="C:cell septum"/>
    <property type="evidence" value="ECO:0007669"/>
    <property type="project" value="TreeGrafter"/>
</dbReference>
<evidence type="ECO:0000256" key="7">
    <source>
        <dbReference type="ARBA" id="ARBA00023210"/>
    </source>
</evidence>
<evidence type="ECO:0000256" key="9">
    <source>
        <dbReference type="ARBA" id="ARBA00024910"/>
    </source>
</evidence>
<keyword evidence="14" id="KW-1185">Reference proteome</keyword>
<dbReference type="OrthoDB" id="5772359at2"/>
<comment type="subunit">
    <text evidence="10">Homodimer. Interacts with FtsZ.</text>
</comment>
<reference evidence="14" key="1">
    <citation type="submission" date="2016-10" db="EMBL/GenBank/DDBJ databases">
        <authorList>
            <person name="Varghese N."/>
            <person name="Submissions S."/>
        </authorList>
    </citation>
    <scope>NUCLEOTIDE SEQUENCE [LARGE SCALE GENOMIC DNA]</scope>
    <source>
        <strain evidence="14">CGMCC 1.6489</strain>
    </source>
</reference>
<dbReference type="Pfam" id="PF05164">
    <property type="entry name" value="ZapA"/>
    <property type="match status" value="1"/>
</dbReference>
<evidence type="ECO:0000256" key="10">
    <source>
        <dbReference type="ARBA" id="ARBA00026068"/>
    </source>
</evidence>
<gene>
    <name evidence="13" type="ORF">SAMN04487962_10261</name>
</gene>
<dbReference type="GO" id="GO:0032153">
    <property type="term" value="C:cell division site"/>
    <property type="evidence" value="ECO:0007669"/>
    <property type="project" value="TreeGrafter"/>
</dbReference>
<comment type="function">
    <text evidence="9">Activator of cell division through the inhibition of FtsZ GTPase activity, therefore promoting FtsZ assembly into bundles of protofilaments necessary for the formation of the division Z ring. It is recruited early at mid-cell but it is not essential for cell division.</text>
</comment>
<dbReference type="PANTHER" id="PTHR34981:SF1">
    <property type="entry name" value="CELL DIVISION PROTEIN ZAPA"/>
    <property type="match status" value="1"/>
</dbReference>
<accession>A0A1H9ZUM7</accession>
<keyword evidence="8" id="KW-0131">Cell cycle</keyword>
<evidence type="ECO:0000256" key="6">
    <source>
        <dbReference type="ARBA" id="ARBA00023054"/>
    </source>
</evidence>
<evidence type="ECO:0000313" key="14">
    <source>
        <dbReference type="Proteomes" id="UP000198762"/>
    </source>
</evidence>
<dbReference type="STRING" id="430453.SAMN04487962_10261"/>
<comment type="subcellular location">
    <subcellularLocation>
        <location evidence="1">Cytoplasm</location>
    </subcellularLocation>
</comment>
<evidence type="ECO:0000256" key="3">
    <source>
        <dbReference type="ARBA" id="ARBA00015195"/>
    </source>
</evidence>
<dbReference type="InterPro" id="IPR007838">
    <property type="entry name" value="Cell_div_ZapA-like"/>
</dbReference>
<evidence type="ECO:0000256" key="4">
    <source>
        <dbReference type="ARBA" id="ARBA00022490"/>
    </source>
</evidence>
<evidence type="ECO:0000313" key="13">
    <source>
        <dbReference type="EMBL" id="SES85475.1"/>
    </source>
</evidence>
<keyword evidence="6" id="KW-0175">Coiled coil</keyword>
<comment type="similarity">
    <text evidence="2">Belongs to the ZapA family. Type 1 subfamily.</text>
</comment>
<evidence type="ECO:0000256" key="1">
    <source>
        <dbReference type="ARBA" id="ARBA00004496"/>
    </source>
</evidence>
<dbReference type="GO" id="GO:0005829">
    <property type="term" value="C:cytosol"/>
    <property type="evidence" value="ECO:0007669"/>
    <property type="project" value="TreeGrafter"/>
</dbReference>
<dbReference type="Proteomes" id="UP000198762">
    <property type="component" value="Unassembled WGS sequence"/>
</dbReference>
<dbReference type="EMBL" id="FOHZ01000002">
    <property type="protein sequence ID" value="SES85475.1"/>
    <property type="molecule type" value="Genomic_DNA"/>
</dbReference>
<dbReference type="Gene3D" id="3.30.160.880">
    <property type="entry name" value="Cell division protein ZapA protomer, N-terminal domain"/>
    <property type="match status" value="1"/>
</dbReference>
<evidence type="ECO:0000256" key="12">
    <source>
        <dbReference type="SAM" id="MobiDB-lite"/>
    </source>
</evidence>
<evidence type="ECO:0000256" key="11">
    <source>
        <dbReference type="ARBA" id="ARBA00033158"/>
    </source>
</evidence>
<name>A0A1H9ZUM7_9GAMM</name>
<evidence type="ECO:0000256" key="8">
    <source>
        <dbReference type="ARBA" id="ARBA00023306"/>
    </source>
</evidence>
<dbReference type="AlphaFoldDB" id="A0A1H9ZUM7"/>
<dbReference type="SUPFAM" id="SSF102829">
    <property type="entry name" value="Cell division protein ZapA-like"/>
    <property type="match status" value="1"/>
</dbReference>
<dbReference type="GO" id="GO:0043093">
    <property type="term" value="P:FtsZ-dependent cytokinesis"/>
    <property type="evidence" value="ECO:0007669"/>
    <property type="project" value="TreeGrafter"/>
</dbReference>
<evidence type="ECO:0000256" key="5">
    <source>
        <dbReference type="ARBA" id="ARBA00022618"/>
    </source>
</evidence>
<feature type="region of interest" description="Disordered" evidence="12">
    <location>
        <begin position="87"/>
        <end position="109"/>
    </location>
</feature>
<keyword evidence="5 13" id="KW-0132">Cell division</keyword>
<proteinExistence type="inferred from homology"/>
<evidence type="ECO:0000256" key="2">
    <source>
        <dbReference type="ARBA" id="ARBA00010074"/>
    </source>
</evidence>
<keyword evidence="4" id="KW-0963">Cytoplasm</keyword>
<organism evidence="13 14">
    <name type="scientific">Marinobacter segnicrescens</name>
    <dbReference type="NCBI Taxonomy" id="430453"/>
    <lineage>
        <taxon>Bacteria</taxon>
        <taxon>Pseudomonadati</taxon>
        <taxon>Pseudomonadota</taxon>
        <taxon>Gammaproteobacteria</taxon>
        <taxon>Pseudomonadales</taxon>
        <taxon>Marinobacteraceae</taxon>
        <taxon>Marinobacter</taxon>
    </lineage>
</organism>
<dbReference type="InterPro" id="IPR036192">
    <property type="entry name" value="Cell_div_ZapA-like_sf"/>
</dbReference>